<dbReference type="EMBL" id="BARV01026702">
    <property type="protein sequence ID" value="GAI43934.1"/>
    <property type="molecule type" value="Genomic_DNA"/>
</dbReference>
<gene>
    <name evidence="1" type="ORF">S06H3_43106</name>
</gene>
<name>X1QKZ2_9ZZZZ</name>
<accession>X1QKZ2</accession>
<evidence type="ECO:0000313" key="1">
    <source>
        <dbReference type="EMBL" id="GAI43934.1"/>
    </source>
</evidence>
<proteinExistence type="predicted"/>
<comment type="caution">
    <text evidence="1">The sequence shown here is derived from an EMBL/GenBank/DDBJ whole genome shotgun (WGS) entry which is preliminary data.</text>
</comment>
<sequence>MVLYLPSTGTAIIQVLSAEVGTTLSINAPAEVIQGQSFDVFGVLQRVDTGEALAGEEIEFWQDGLFISSTLTASDGSYLFTHSIIDTGP</sequence>
<evidence type="ECO:0008006" key="2">
    <source>
        <dbReference type="Google" id="ProtNLM"/>
    </source>
</evidence>
<feature type="non-terminal residue" evidence="1">
    <location>
        <position position="89"/>
    </location>
</feature>
<reference evidence="1" key="1">
    <citation type="journal article" date="2014" name="Front. Microbiol.">
        <title>High frequency of phylogenetically diverse reductive dehalogenase-homologous genes in deep subseafloor sedimentary metagenomes.</title>
        <authorList>
            <person name="Kawai M."/>
            <person name="Futagami T."/>
            <person name="Toyoda A."/>
            <person name="Takaki Y."/>
            <person name="Nishi S."/>
            <person name="Hori S."/>
            <person name="Arai W."/>
            <person name="Tsubouchi T."/>
            <person name="Morono Y."/>
            <person name="Uchiyama I."/>
            <person name="Ito T."/>
            <person name="Fujiyama A."/>
            <person name="Inagaki F."/>
            <person name="Takami H."/>
        </authorList>
    </citation>
    <scope>NUCLEOTIDE SEQUENCE</scope>
    <source>
        <strain evidence="1">Expedition CK06-06</strain>
    </source>
</reference>
<organism evidence="1">
    <name type="scientific">marine sediment metagenome</name>
    <dbReference type="NCBI Taxonomy" id="412755"/>
    <lineage>
        <taxon>unclassified sequences</taxon>
        <taxon>metagenomes</taxon>
        <taxon>ecological metagenomes</taxon>
    </lineage>
</organism>
<dbReference type="AlphaFoldDB" id="X1QKZ2"/>
<protein>
    <recommendedName>
        <fullName evidence="2">Bacterial Ig-like domain-containing protein</fullName>
    </recommendedName>
</protein>